<keyword evidence="2" id="KW-1185">Reference proteome</keyword>
<organism evidence="1 2">
    <name type="scientific">Nocardia colli</name>
    <dbReference type="NCBI Taxonomy" id="2545717"/>
    <lineage>
        <taxon>Bacteria</taxon>
        <taxon>Bacillati</taxon>
        <taxon>Actinomycetota</taxon>
        <taxon>Actinomycetes</taxon>
        <taxon>Mycobacteriales</taxon>
        <taxon>Nocardiaceae</taxon>
        <taxon>Nocardia</taxon>
    </lineage>
</organism>
<evidence type="ECO:0000313" key="2">
    <source>
        <dbReference type="Proteomes" id="UP000323876"/>
    </source>
</evidence>
<reference evidence="1 2" key="1">
    <citation type="submission" date="2019-09" db="EMBL/GenBank/DDBJ databases">
        <authorList>
            <person name="Wang X."/>
        </authorList>
    </citation>
    <scope>NUCLEOTIDE SEQUENCE [LARGE SCALE GENOMIC DNA]</scope>
    <source>
        <strain evidence="1 2">CICC 11023</strain>
    </source>
</reference>
<proteinExistence type="predicted"/>
<gene>
    <name evidence="1" type="ORF">F3087_27345</name>
</gene>
<protein>
    <submittedName>
        <fullName evidence="1">Uncharacterized protein</fullName>
    </submittedName>
</protein>
<name>A0A5N0EB18_9NOCA</name>
<evidence type="ECO:0000313" key="1">
    <source>
        <dbReference type="EMBL" id="KAA8885374.1"/>
    </source>
</evidence>
<sequence length="149" mass="15487">MTNRRSIIVRSAAAVAGIGIGVGATKVTEADPDTSTVAGSFTVVDRRGKQRFRLDPEKSPIILGGKTYPAAERSGPDGSYLTFNDENGDEKGGIIAASSGALVALDYPNGDAIHLQTKWEDKIGGAALTMTHIGDPTTPLDDAKHPLGV</sequence>
<accession>A0A5N0EB18</accession>
<comment type="caution">
    <text evidence="1">The sequence shown here is derived from an EMBL/GenBank/DDBJ whole genome shotgun (WGS) entry which is preliminary data.</text>
</comment>
<dbReference type="Proteomes" id="UP000323876">
    <property type="component" value="Unassembled WGS sequence"/>
</dbReference>
<dbReference type="OrthoDB" id="1349101at2"/>
<dbReference type="PROSITE" id="PS51318">
    <property type="entry name" value="TAT"/>
    <property type="match status" value="1"/>
</dbReference>
<dbReference type="RefSeq" id="WP_150404932.1">
    <property type="nucleotide sequence ID" value="NZ_VXLC01000015.1"/>
</dbReference>
<dbReference type="InterPro" id="IPR006311">
    <property type="entry name" value="TAT_signal"/>
</dbReference>
<dbReference type="AlphaFoldDB" id="A0A5N0EB18"/>
<dbReference type="EMBL" id="VXLC01000015">
    <property type="protein sequence ID" value="KAA8885374.1"/>
    <property type="molecule type" value="Genomic_DNA"/>
</dbReference>